<keyword evidence="8" id="KW-0418">Kinase</keyword>
<dbReference type="Gene3D" id="3.30.1360.60">
    <property type="entry name" value="Glucose permease domain IIB"/>
    <property type="match status" value="1"/>
</dbReference>
<comment type="subcellular location">
    <subcellularLocation>
        <location evidence="1">Cell membrane</location>
        <topology evidence="1">Multi-pass membrane protein</topology>
    </subcellularLocation>
</comment>
<evidence type="ECO:0000256" key="12">
    <source>
        <dbReference type="SAM" id="Phobius"/>
    </source>
</evidence>
<feature type="transmembrane region" description="Helical" evidence="12">
    <location>
        <begin position="247"/>
        <end position="264"/>
    </location>
</feature>
<dbReference type="InterPro" id="IPR003352">
    <property type="entry name" value="PTS_EIIC"/>
</dbReference>
<feature type="domain" description="PTS EIIB type-1" evidence="13">
    <location>
        <begin position="7"/>
        <end position="91"/>
    </location>
</feature>
<dbReference type="PROSITE" id="PS51103">
    <property type="entry name" value="PTS_EIIC_TYPE_1"/>
    <property type="match status" value="1"/>
</dbReference>
<evidence type="ECO:0000313" key="15">
    <source>
        <dbReference type="EMBL" id="MCW0953461.1"/>
    </source>
</evidence>
<name>A0ABT3E4X0_9LACO</name>
<evidence type="ECO:0000256" key="3">
    <source>
        <dbReference type="ARBA" id="ARBA00022475"/>
    </source>
</evidence>
<dbReference type="Pfam" id="PF02378">
    <property type="entry name" value="PTS_EIIC"/>
    <property type="match status" value="1"/>
</dbReference>
<dbReference type="CDD" id="cd00212">
    <property type="entry name" value="PTS_IIB_glc"/>
    <property type="match status" value="1"/>
</dbReference>
<sequence>MAKKDYSDLVAEIIENVGGEDNVDNAIHCVTRLRFYLKDPEKAQTEKLAALDGVAGAVYNEQLGQYQVVIGQAVADVYEELANQLGLSTDEDIDPKKETPKNNEHKPRTIGGMFQALVGTITGSMIPIIGLLAAGGMINGLLTLMSDPTLLNWIDASSDTYVILSSMAMAPFYFLPVLVGFSAAKQLKSDPYVVAAIGGFMIHPAVQDLTRPHIAGNAIVNPEVMGNLFGVPLNATYLGMSINIPSYAYTIFPIIFAAWLARPVGNFFKNHLPLALRPILQPMFTLFIVGSVVLIGVGPVISIISSGIAAIITGMINLNLAIASFIIGGLYQVLVIFGLHWMVIPILTQQIAETGQSNINMIVSFTMLAQGAGALAVFFKAKNTGIKALAGSGALSAFAGVTEPAMYGVNLKYGRVFLTSSIGAAFGAGLAGLLDLHMYGFSGSLIGFPNFASPKDNPNNFMVFWIATAVTLIISFTLTYLFGFKNDGVVKEDVAQKNVFKDAVK</sequence>
<keyword evidence="3" id="KW-1003">Cell membrane</keyword>
<dbReference type="EMBL" id="JAOZFE010000004">
    <property type="protein sequence ID" value="MCW0953461.1"/>
    <property type="molecule type" value="Genomic_DNA"/>
</dbReference>
<dbReference type="Proteomes" id="UP001526225">
    <property type="component" value="Unassembled WGS sequence"/>
</dbReference>
<keyword evidence="7 12" id="KW-0812">Transmembrane</keyword>
<keyword evidence="4" id="KW-0762">Sugar transport</keyword>
<evidence type="ECO:0000256" key="2">
    <source>
        <dbReference type="ARBA" id="ARBA00022448"/>
    </source>
</evidence>
<dbReference type="InterPro" id="IPR001996">
    <property type="entry name" value="PTS_IIB_1"/>
</dbReference>
<dbReference type="InterPro" id="IPR036878">
    <property type="entry name" value="Glu_permease_IIB"/>
</dbReference>
<evidence type="ECO:0000256" key="6">
    <source>
        <dbReference type="ARBA" id="ARBA00022683"/>
    </source>
</evidence>
<proteinExistence type="predicted"/>
<evidence type="ECO:0000259" key="13">
    <source>
        <dbReference type="PROSITE" id="PS51098"/>
    </source>
</evidence>
<dbReference type="PANTHER" id="PTHR30175">
    <property type="entry name" value="PHOSPHOTRANSFERASE SYSTEM TRANSPORT PROTEIN"/>
    <property type="match status" value="1"/>
</dbReference>
<feature type="active site" description="Phosphocysteine intermediate; for EIIB activity" evidence="11">
    <location>
        <position position="29"/>
    </location>
</feature>
<dbReference type="InterPro" id="IPR050558">
    <property type="entry name" value="PTS_Sugar-Specific_Components"/>
</dbReference>
<organism evidence="15 16">
    <name type="scientific">Weissella ceti</name>
    <dbReference type="NCBI Taxonomy" id="759620"/>
    <lineage>
        <taxon>Bacteria</taxon>
        <taxon>Bacillati</taxon>
        <taxon>Bacillota</taxon>
        <taxon>Bacilli</taxon>
        <taxon>Lactobacillales</taxon>
        <taxon>Lactobacillaceae</taxon>
        <taxon>Weissella</taxon>
    </lineage>
</organism>
<evidence type="ECO:0000256" key="11">
    <source>
        <dbReference type="PROSITE-ProRule" id="PRU00421"/>
    </source>
</evidence>
<dbReference type="Pfam" id="PF00367">
    <property type="entry name" value="PTS_EIIB"/>
    <property type="match status" value="1"/>
</dbReference>
<keyword evidence="9 12" id="KW-1133">Transmembrane helix</keyword>
<evidence type="ECO:0000256" key="9">
    <source>
        <dbReference type="ARBA" id="ARBA00022989"/>
    </source>
</evidence>
<feature type="transmembrane region" description="Helical" evidence="12">
    <location>
        <begin position="320"/>
        <end position="347"/>
    </location>
</feature>
<evidence type="ECO:0000256" key="10">
    <source>
        <dbReference type="ARBA" id="ARBA00023136"/>
    </source>
</evidence>
<evidence type="ECO:0000256" key="5">
    <source>
        <dbReference type="ARBA" id="ARBA00022679"/>
    </source>
</evidence>
<dbReference type="PANTHER" id="PTHR30175:SF1">
    <property type="entry name" value="PTS SYSTEM ARBUTIN-, CELLOBIOSE-, AND SALICIN-SPECIFIC EIIBC COMPONENT-RELATED"/>
    <property type="match status" value="1"/>
</dbReference>
<keyword evidence="10 12" id="KW-0472">Membrane</keyword>
<dbReference type="SUPFAM" id="SSF55604">
    <property type="entry name" value="Glucose permease domain IIB"/>
    <property type="match status" value="1"/>
</dbReference>
<evidence type="ECO:0000256" key="7">
    <source>
        <dbReference type="ARBA" id="ARBA00022692"/>
    </source>
</evidence>
<accession>A0ABT3E4X0</accession>
<dbReference type="PROSITE" id="PS51098">
    <property type="entry name" value="PTS_EIIB_TYPE_1"/>
    <property type="match status" value="1"/>
</dbReference>
<dbReference type="InterPro" id="IPR018113">
    <property type="entry name" value="PTrfase_EIIB_Cys"/>
</dbReference>
<keyword evidence="6" id="KW-0598">Phosphotransferase system</keyword>
<reference evidence="15 16" key="1">
    <citation type="submission" date="2022-10" db="EMBL/GenBank/DDBJ databases">
        <title>Weissella fermenti sp. nov., isolated from fermented cabbage.</title>
        <authorList>
            <person name="Lee J.K."/>
            <person name="Baek J.H."/>
            <person name="Choi D.G."/>
            <person name="Kim J.M."/>
            <person name="Jeon C.O."/>
        </authorList>
    </citation>
    <scope>NUCLEOTIDE SEQUENCE [LARGE SCALE GENOMIC DNA]</scope>
    <source>
        <strain evidence="15 16">KACC 18534</strain>
    </source>
</reference>
<feature type="transmembrane region" description="Helical" evidence="12">
    <location>
        <begin position="284"/>
        <end position="313"/>
    </location>
</feature>
<evidence type="ECO:0000313" key="16">
    <source>
        <dbReference type="Proteomes" id="UP001526225"/>
    </source>
</evidence>
<evidence type="ECO:0000256" key="1">
    <source>
        <dbReference type="ARBA" id="ARBA00004651"/>
    </source>
</evidence>
<protein>
    <submittedName>
        <fullName evidence="15">PTS transporter subunit EIIC</fullName>
    </submittedName>
</protein>
<keyword evidence="16" id="KW-1185">Reference proteome</keyword>
<comment type="caution">
    <text evidence="15">The sequence shown here is derived from an EMBL/GenBank/DDBJ whole genome shotgun (WGS) entry which is preliminary data.</text>
</comment>
<evidence type="ECO:0000256" key="8">
    <source>
        <dbReference type="ARBA" id="ARBA00022777"/>
    </source>
</evidence>
<dbReference type="InterPro" id="IPR013013">
    <property type="entry name" value="PTS_EIIC_1"/>
</dbReference>
<dbReference type="PROSITE" id="PS01035">
    <property type="entry name" value="PTS_EIIB_TYPE_1_CYS"/>
    <property type="match status" value="1"/>
</dbReference>
<feature type="transmembrane region" description="Helical" evidence="12">
    <location>
        <begin position="416"/>
        <end position="441"/>
    </location>
</feature>
<feature type="transmembrane region" description="Helical" evidence="12">
    <location>
        <begin position="116"/>
        <end position="141"/>
    </location>
</feature>
<dbReference type="RefSeq" id="WP_213408973.1">
    <property type="nucleotide sequence ID" value="NZ_CP074441.1"/>
</dbReference>
<evidence type="ECO:0000259" key="14">
    <source>
        <dbReference type="PROSITE" id="PS51103"/>
    </source>
</evidence>
<feature type="transmembrane region" description="Helical" evidence="12">
    <location>
        <begin position="359"/>
        <end position="379"/>
    </location>
</feature>
<gene>
    <name evidence="15" type="ORF">OIT44_05175</name>
</gene>
<keyword evidence="5" id="KW-0808">Transferase</keyword>
<feature type="transmembrane region" description="Helical" evidence="12">
    <location>
        <begin position="461"/>
        <end position="482"/>
    </location>
</feature>
<feature type="domain" description="PTS EIIC type-1" evidence="14">
    <location>
        <begin position="132"/>
        <end position="498"/>
    </location>
</feature>
<keyword evidence="2" id="KW-0813">Transport</keyword>
<evidence type="ECO:0000256" key="4">
    <source>
        <dbReference type="ARBA" id="ARBA00022597"/>
    </source>
</evidence>
<feature type="transmembrane region" description="Helical" evidence="12">
    <location>
        <begin position="161"/>
        <end position="181"/>
    </location>
</feature>